<sequence length="87" mass="9141">VVELLPLDNSLEEFLTFKLARAGKKLADIIDASAIDAIRARLSNQLGGRKSVSLLYPLAVSNLVIAAMNLAADIGVPVVNADVVKGI</sequence>
<organism evidence="1 2">
    <name type="scientific">Dickeya undicola</name>
    <dbReference type="NCBI Taxonomy" id="1577887"/>
    <lineage>
        <taxon>Bacteria</taxon>
        <taxon>Pseudomonadati</taxon>
        <taxon>Pseudomonadota</taxon>
        <taxon>Gammaproteobacteria</taxon>
        <taxon>Enterobacterales</taxon>
        <taxon>Pectobacteriaceae</taxon>
        <taxon>Dickeya</taxon>
    </lineage>
</organism>
<accession>A0A3N0FHF1</accession>
<evidence type="ECO:0000313" key="2">
    <source>
        <dbReference type="Proteomes" id="UP000276061"/>
    </source>
</evidence>
<proteinExistence type="predicted"/>
<dbReference type="EMBL" id="RJLR01000110">
    <property type="protein sequence ID" value="RNL99565.1"/>
    <property type="molecule type" value="Genomic_DNA"/>
</dbReference>
<name>A0A3N0FHF1_9GAMM</name>
<dbReference type="Proteomes" id="UP000276061">
    <property type="component" value="Unassembled WGS sequence"/>
</dbReference>
<evidence type="ECO:0000313" key="1">
    <source>
        <dbReference type="EMBL" id="RNL99565.1"/>
    </source>
</evidence>
<protein>
    <submittedName>
        <fullName evidence="1">Uncharacterized protein</fullName>
    </submittedName>
</protein>
<feature type="non-terminal residue" evidence="1">
    <location>
        <position position="1"/>
    </location>
</feature>
<reference evidence="1 2" key="1">
    <citation type="submission" date="2018-11" db="EMBL/GenBank/DDBJ databases">
        <title>Characterization of surface water Dickeya isolates.</title>
        <authorList>
            <person name="Van Gijsegem F."/>
            <person name="Pedron J."/>
        </authorList>
    </citation>
    <scope>NUCLEOTIDE SEQUENCE [LARGE SCALE GENOMIC DNA]</scope>
    <source>
        <strain evidence="1 2">FVG1-MFV-O17</strain>
    </source>
</reference>
<dbReference type="AlphaFoldDB" id="A0A3N0FHF1"/>
<gene>
    <name evidence="1" type="ORF">EF878_21190</name>
</gene>
<comment type="caution">
    <text evidence="1">The sequence shown here is derived from an EMBL/GenBank/DDBJ whole genome shotgun (WGS) entry which is preliminary data.</text>
</comment>